<evidence type="ECO:0000313" key="2">
    <source>
        <dbReference type="EMBL" id="MCW6037694.1"/>
    </source>
</evidence>
<dbReference type="Proteomes" id="UP001526426">
    <property type="component" value="Unassembled WGS sequence"/>
</dbReference>
<dbReference type="Pfam" id="PF07589">
    <property type="entry name" value="PEP-CTERM"/>
    <property type="match status" value="1"/>
</dbReference>
<proteinExistence type="predicted"/>
<name>A0ABT3L882_9CYAN</name>
<sequence length="202" mass="21694">MNDFFTLTAGNDMYLTHKSFDGFYGLGVAENPDPNLQWKDDPSWGEIDSNGEFLRVDLAVAKALKSIDLNFLYQPNVNDDRVFEVAEITATLLDGSFLTHTLTVTGDTSASWTGFGSVVNVSPSTAGGGGWYSILNPFGDLEVASLSFSAVRVNDGLARQSWDSDYTLKGIATVPEPATVLGLVGVAALAGFGVRRRQNSDQ</sequence>
<gene>
    <name evidence="2" type="ORF">K4A83_15640</name>
</gene>
<accession>A0ABT3L882</accession>
<protein>
    <submittedName>
        <fullName evidence="2">PEP-CTERM sorting domain-containing protein</fullName>
    </submittedName>
</protein>
<comment type="caution">
    <text evidence="2">The sequence shown here is derived from an EMBL/GenBank/DDBJ whole genome shotgun (WGS) entry which is preliminary data.</text>
</comment>
<dbReference type="EMBL" id="JAIHOM010000084">
    <property type="protein sequence ID" value="MCW6037694.1"/>
    <property type="molecule type" value="Genomic_DNA"/>
</dbReference>
<dbReference type="InterPro" id="IPR013424">
    <property type="entry name" value="Ice-binding_C"/>
</dbReference>
<dbReference type="NCBIfam" id="TIGR02595">
    <property type="entry name" value="PEP_CTERM"/>
    <property type="match status" value="1"/>
</dbReference>
<evidence type="ECO:0000259" key="1">
    <source>
        <dbReference type="Pfam" id="PF07589"/>
    </source>
</evidence>
<keyword evidence="3" id="KW-1185">Reference proteome</keyword>
<feature type="domain" description="Ice-binding protein C-terminal" evidence="1">
    <location>
        <begin position="173"/>
        <end position="197"/>
    </location>
</feature>
<evidence type="ECO:0000313" key="3">
    <source>
        <dbReference type="Proteomes" id="UP001526426"/>
    </source>
</evidence>
<reference evidence="2 3" key="1">
    <citation type="submission" date="2021-08" db="EMBL/GenBank/DDBJ databases">
        <title>Draft genome sequence of Spirulina subsalsa with high tolerance to salinity and hype-accumulation of phycocyanin.</title>
        <authorList>
            <person name="Pei H."/>
            <person name="Jiang L."/>
        </authorList>
    </citation>
    <scope>NUCLEOTIDE SEQUENCE [LARGE SCALE GENOMIC DNA]</scope>
    <source>
        <strain evidence="2 3">FACHB-351</strain>
    </source>
</reference>
<organism evidence="2 3">
    <name type="scientific">Spirulina subsalsa FACHB-351</name>
    <dbReference type="NCBI Taxonomy" id="234711"/>
    <lineage>
        <taxon>Bacteria</taxon>
        <taxon>Bacillati</taxon>
        <taxon>Cyanobacteriota</taxon>
        <taxon>Cyanophyceae</taxon>
        <taxon>Spirulinales</taxon>
        <taxon>Spirulinaceae</taxon>
        <taxon>Spirulina</taxon>
    </lineage>
</organism>